<proteinExistence type="predicted"/>
<sequence>MSQQINLFNPDFRKKRELFTALMLLQALAVLLVVMGGVYAYQLRQTQQLNKQARDGVIQLEQERVHLLKVAAEYAPRAKSQVLEKRVTELELQLKGEEAVLEVLQGGSLGNTEGYSGYMRAFARQTVSGLWLTGFSIQGAGKDMAIGGRTLRPELVPAYILRLNQEAVTQGRVFSALEIQQPKEEPATKDKPAQTPNYLEFNLHSNTAEGAK</sequence>
<gene>
    <name evidence="3" type="ORF">SKTS_02900</name>
</gene>
<dbReference type="KEGG" id="slac:SKTS_02900"/>
<protein>
    <recommendedName>
        <fullName evidence="5">MSHA biogenesis protein MshI</fullName>
    </recommendedName>
</protein>
<feature type="compositionally biased region" description="Polar residues" evidence="2">
    <location>
        <begin position="203"/>
        <end position="212"/>
    </location>
</feature>
<organism evidence="3 4">
    <name type="scientific">Sulfurimicrobium lacus</name>
    <dbReference type="NCBI Taxonomy" id="2715678"/>
    <lineage>
        <taxon>Bacteria</taxon>
        <taxon>Pseudomonadati</taxon>
        <taxon>Pseudomonadota</taxon>
        <taxon>Betaproteobacteria</taxon>
        <taxon>Nitrosomonadales</taxon>
        <taxon>Sulfuricellaceae</taxon>
        <taxon>Sulfurimicrobium</taxon>
    </lineage>
</organism>
<name>A0A6F8V6X0_9PROT</name>
<reference evidence="4" key="1">
    <citation type="submission" date="2020-03" db="EMBL/GenBank/DDBJ databases">
        <title>Complete genome sequence of sulfur-oxidizing bacterium skT11.</title>
        <authorList>
            <person name="Kanda M."/>
            <person name="Kojima H."/>
            <person name="Fukui M."/>
        </authorList>
    </citation>
    <scope>NUCLEOTIDE SEQUENCE [LARGE SCALE GENOMIC DNA]</scope>
    <source>
        <strain evidence="4">skT11</strain>
    </source>
</reference>
<evidence type="ECO:0008006" key="5">
    <source>
        <dbReference type="Google" id="ProtNLM"/>
    </source>
</evidence>
<dbReference type="EMBL" id="AP022853">
    <property type="protein sequence ID" value="BCB25404.1"/>
    <property type="molecule type" value="Genomic_DNA"/>
</dbReference>
<feature type="region of interest" description="Disordered" evidence="2">
    <location>
        <begin position="179"/>
        <end position="212"/>
    </location>
</feature>
<evidence type="ECO:0000256" key="1">
    <source>
        <dbReference type="SAM" id="Coils"/>
    </source>
</evidence>
<dbReference type="AlphaFoldDB" id="A0A6F8V6X0"/>
<evidence type="ECO:0000313" key="3">
    <source>
        <dbReference type="EMBL" id="BCB25404.1"/>
    </source>
</evidence>
<accession>A0A6F8V6X0</accession>
<dbReference type="RefSeq" id="WP_173059306.1">
    <property type="nucleotide sequence ID" value="NZ_AP022853.1"/>
</dbReference>
<feature type="compositionally biased region" description="Basic and acidic residues" evidence="2">
    <location>
        <begin position="181"/>
        <end position="192"/>
    </location>
</feature>
<evidence type="ECO:0000256" key="2">
    <source>
        <dbReference type="SAM" id="MobiDB-lite"/>
    </source>
</evidence>
<keyword evidence="4" id="KW-1185">Reference proteome</keyword>
<feature type="coiled-coil region" evidence="1">
    <location>
        <begin position="43"/>
        <end position="100"/>
    </location>
</feature>
<keyword evidence="1" id="KW-0175">Coiled coil</keyword>
<evidence type="ECO:0000313" key="4">
    <source>
        <dbReference type="Proteomes" id="UP000502260"/>
    </source>
</evidence>
<dbReference type="Proteomes" id="UP000502260">
    <property type="component" value="Chromosome"/>
</dbReference>